<feature type="compositionally biased region" description="Polar residues" evidence="1">
    <location>
        <begin position="50"/>
        <end position="67"/>
    </location>
</feature>
<evidence type="ECO:0000313" key="3">
    <source>
        <dbReference type="Proteomes" id="UP000250321"/>
    </source>
</evidence>
<keyword evidence="3" id="KW-1185">Reference proteome</keyword>
<protein>
    <submittedName>
        <fullName evidence="2">Uncharacterized protein</fullName>
    </submittedName>
</protein>
<reference evidence="2 3" key="1">
    <citation type="submission" date="2018-02" db="EMBL/GenBank/DDBJ databases">
        <title>Draft genome of wild Prunus yedoensis var. nudiflora.</title>
        <authorList>
            <person name="Baek S."/>
            <person name="Kim J.-H."/>
            <person name="Choi K."/>
            <person name="Kim G.-B."/>
            <person name="Cho A."/>
            <person name="Jang H."/>
            <person name="Shin C.-H."/>
            <person name="Yu H.-J."/>
            <person name="Mun J.-H."/>
        </authorList>
    </citation>
    <scope>NUCLEOTIDE SEQUENCE [LARGE SCALE GENOMIC DNA]</scope>
    <source>
        <strain evidence="3">cv. Jeju island</strain>
        <tissue evidence="2">Leaf</tissue>
    </source>
</reference>
<organism evidence="2 3">
    <name type="scientific">Prunus yedoensis var. nudiflora</name>
    <dbReference type="NCBI Taxonomy" id="2094558"/>
    <lineage>
        <taxon>Eukaryota</taxon>
        <taxon>Viridiplantae</taxon>
        <taxon>Streptophyta</taxon>
        <taxon>Embryophyta</taxon>
        <taxon>Tracheophyta</taxon>
        <taxon>Spermatophyta</taxon>
        <taxon>Magnoliopsida</taxon>
        <taxon>eudicotyledons</taxon>
        <taxon>Gunneridae</taxon>
        <taxon>Pentapetalae</taxon>
        <taxon>rosids</taxon>
        <taxon>fabids</taxon>
        <taxon>Rosales</taxon>
        <taxon>Rosaceae</taxon>
        <taxon>Amygdaloideae</taxon>
        <taxon>Amygdaleae</taxon>
        <taxon>Prunus</taxon>
    </lineage>
</organism>
<dbReference type="Proteomes" id="UP000250321">
    <property type="component" value="Unassembled WGS sequence"/>
</dbReference>
<name>A0A314XIG6_PRUYE</name>
<evidence type="ECO:0000256" key="1">
    <source>
        <dbReference type="SAM" id="MobiDB-lite"/>
    </source>
</evidence>
<accession>A0A314XIG6</accession>
<proteinExistence type="predicted"/>
<dbReference type="EMBL" id="PJQY01002657">
    <property type="protein sequence ID" value="PQP91849.1"/>
    <property type="molecule type" value="Genomic_DNA"/>
</dbReference>
<feature type="region of interest" description="Disordered" evidence="1">
    <location>
        <begin position="42"/>
        <end position="67"/>
    </location>
</feature>
<dbReference type="AlphaFoldDB" id="A0A314XIG6"/>
<evidence type="ECO:0000313" key="2">
    <source>
        <dbReference type="EMBL" id="PQP91849.1"/>
    </source>
</evidence>
<sequence>MGWLSPAPPREMACRRMKWYGLSDVVVATPTSCCAQACRTAGSPSAVGPTLTQKKQTNNIKDNPNNFGSGRRVPQFFHFRSFPVPG</sequence>
<comment type="caution">
    <text evidence="2">The sequence shown here is derived from an EMBL/GenBank/DDBJ whole genome shotgun (WGS) entry which is preliminary data.</text>
</comment>
<gene>
    <name evidence="2" type="ORF">Pyn_17716</name>
</gene>